<keyword evidence="2" id="KW-0378">Hydrolase</keyword>
<keyword evidence="2" id="KW-0255">Endonuclease</keyword>
<dbReference type="AlphaFoldDB" id="A0A1T5IIF9"/>
<keyword evidence="2" id="KW-0540">Nuclease</keyword>
<name>A0A1T5IIF9_9BACT</name>
<protein>
    <submittedName>
        <fullName evidence="2">Endonuclease, Uma2 family (Restriction endonuclease fold)</fullName>
    </submittedName>
</protein>
<dbReference type="OrthoDB" id="9808428at2"/>
<dbReference type="STRING" id="688867.SAMN05660236_0068"/>
<dbReference type="SUPFAM" id="SSF52980">
    <property type="entry name" value="Restriction endonuclease-like"/>
    <property type="match status" value="1"/>
</dbReference>
<dbReference type="InterPro" id="IPR008538">
    <property type="entry name" value="Uma2"/>
</dbReference>
<dbReference type="Proteomes" id="UP000190961">
    <property type="component" value="Unassembled WGS sequence"/>
</dbReference>
<dbReference type="PANTHER" id="PTHR34107:SF4">
    <property type="entry name" value="SLL1222 PROTEIN"/>
    <property type="match status" value="1"/>
</dbReference>
<evidence type="ECO:0000313" key="3">
    <source>
        <dbReference type="Proteomes" id="UP000190961"/>
    </source>
</evidence>
<dbReference type="RefSeq" id="WP_079684725.1">
    <property type="nucleotide sequence ID" value="NZ_FUZU01000001.1"/>
</dbReference>
<dbReference type="InterPro" id="IPR012296">
    <property type="entry name" value="Nuclease_put_TT1808"/>
</dbReference>
<dbReference type="CDD" id="cd06260">
    <property type="entry name" value="DUF820-like"/>
    <property type="match status" value="1"/>
</dbReference>
<organism evidence="2 3">
    <name type="scientific">Ohtaekwangia koreensis</name>
    <dbReference type="NCBI Taxonomy" id="688867"/>
    <lineage>
        <taxon>Bacteria</taxon>
        <taxon>Pseudomonadati</taxon>
        <taxon>Bacteroidota</taxon>
        <taxon>Cytophagia</taxon>
        <taxon>Cytophagales</taxon>
        <taxon>Fulvivirgaceae</taxon>
        <taxon>Ohtaekwangia</taxon>
    </lineage>
</organism>
<dbReference type="Pfam" id="PF05685">
    <property type="entry name" value="Uma2"/>
    <property type="match status" value="1"/>
</dbReference>
<feature type="domain" description="Putative restriction endonuclease" evidence="1">
    <location>
        <begin position="14"/>
        <end position="163"/>
    </location>
</feature>
<accession>A0A1T5IIF9</accession>
<proteinExistence type="predicted"/>
<evidence type="ECO:0000259" key="1">
    <source>
        <dbReference type="Pfam" id="PF05685"/>
    </source>
</evidence>
<dbReference type="GO" id="GO:0004519">
    <property type="term" value="F:endonuclease activity"/>
    <property type="evidence" value="ECO:0007669"/>
    <property type="project" value="UniProtKB-KW"/>
</dbReference>
<dbReference type="PANTHER" id="PTHR34107">
    <property type="entry name" value="SLL0198 PROTEIN-RELATED"/>
    <property type="match status" value="1"/>
</dbReference>
<dbReference type="Gene3D" id="3.90.1570.10">
    <property type="entry name" value="tt1808, chain A"/>
    <property type="match status" value="1"/>
</dbReference>
<sequence length="189" mass="21632">MKTLTIDRSKEWTVDDFLQLEESSTPCELINGELVMSPAPTPFHQNVSSNLNDFLKAEARKSGGIVFFAPIDLYIDRKNVFQPDLVFISAEKKNIITERGIEGIPDLVVEIISPSNIFTDRNRKKRVYQQIGVREYWIVDPANHTLEIYRHDQADADIPHLHVAKEGEVSSTVLTNLKFNLKEIFTFLD</sequence>
<evidence type="ECO:0000313" key="2">
    <source>
        <dbReference type="EMBL" id="SKC38984.1"/>
    </source>
</evidence>
<reference evidence="2 3" key="1">
    <citation type="submission" date="2017-02" db="EMBL/GenBank/DDBJ databases">
        <authorList>
            <person name="Peterson S.W."/>
        </authorList>
    </citation>
    <scope>NUCLEOTIDE SEQUENCE [LARGE SCALE GENOMIC DNA]</scope>
    <source>
        <strain evidence="2 3">DSM 25262</strain>
    </source>
</reference>
<keyword evidence="3" id="KW-1185">Reference proteome</keyword>
<dbReference type="InterPro" id="IPR011335">
    <property type="entry name" value="Restrct_endonuc-II-like"/>
</dbReference>
<dbReference type="EMBL" id="FUZU01000001">
    <property type="protein sequence ID" value="SKC38984.1"/>
    <property type="molecule type" value="Genomic_DNA"/>
</dbReference>
<gene>
    <name evidence="2" type="ORF">SAMN05660236_0068</name>
</gene>